<protein>
    <submittedName>
        <fullName evidence="1">Uncharacterized protein</fullName>
    </submittedName>
</protein>
<evidence type="ECO:0000313" key="1">
    <source>
        <dbReference type="EMBL" id="PAV04088.1"/>
    </source>
</evidence>
<gene>
    <name evidence="1" type="ORF">ASJ80_03480</name>
</gene>
<dbReference type="RefSeq" id="WP_069585409.1">
    <property type="nucleotide sequence ID" value="NZ_LMVM01000033.1"/>
</dbReference>
<organism evidence="1 2">
    <name type="scientific">Methanobacterium bryantii</name>
    <dbReference type="NCBI Taxonomy" id="2161"/>
    <lineage>
        <taxon>Archaea</taxon>
        <taxon>Methanobacteriati</taxon>
        <taxon>Methanobacteriota</taxon>
        <taxon>Methanomada group</taxon>
        <taxon>Methanobacteria</taxon>
        <taxon>Methanobacteriales</taxon>
        <taxon>Methanobacteriaceae</taxon>
        <taxon>Methanobacterium</taxon>
    </lineage>
</organism>
<reference evidence="1 2" key="1">
    <citation type="journal article" date="2017" name="BMC Genomics">
        <title>Genomic analysis of methanogenic archaea reveals a shift towards energy conservation.</title>
        <authorList>
            <person name="Gilmore S.P."/>
            <person name="Henske J.K."/>
            <person name="Sexton J.A."/>
            <person name="Solomon K.V."/>
            <person name="Seppala S."/>
            <person name="Yoo J.I."/>
            <person name="Huyett L.M."/>
            <person name="Pressman A."/>
            <person name="Cogan J.Z."/>
            <person name="Kivenson V."/>
            <person name="Peng X."/>
            <person name="Tan Y."/>
            <person name="Valentine D.L."/>
            <person name="O'Malley M.A."/>
        </authorList>
    </citation>
    <scope>NUCLEOTIDE SEQUENCE [LARGE SCALE GENOMIC DNA]</scope>
    <source>
        <strain evidence="1 2">M.o.H.</strain>
    </source>
</reference>
<dbReference type="EMBL" id="LMVM01000033">
    <property type="protein sequence ID" value="PAV04088.1"/>
    <property type="molecule type" value="Genomic_DNA"/>
</dbReference>
<keyword evidence="2" id="KW-1185">Reference proteome</keyword>
<accession>A0A2A2H3W4</accession>
<sequence length="78" mass="9393">MPLTINYKRNREIKEKYPERSDLEIWLMTHSWKIRKLNAKLDGKPLAELIRLDERLIVVIDGKNKKMNILNDVEIEDF</sequence>
<dbReference type="AlphaFoldDB" id="A0A2A2H3W4"/>
<name>A0A2A2H3W4_METBR</name>
<evidence type="ECO:0000313" key="2">
    <source>
        <dbReference type="Proteomes" id="UP000217784"/>
    </source>
</evidence>
<dbReference type="Proteomes" id="UP000217784">
    <property type="component" value="Unassembled WGS sequence"/>
</dbReference>
<proteinExistence type="predicted"/>
<comment type="caution">
    <text evidence="1">The sequence shown here is derived from an EMBL/GenBank/DDBJ whole genome shotgun (WGS) entry which is preliminary data.</text>
</comment>